<sequence>MEHNDTPNTNQHEQPEAREVESTPRTAPLIYVASLSDYNNGELHGRWIDARLPVDEIHEKIIAMLAASQDPGAEEYAIHDYEGFYQFRVGEYDRIETVHAIAEGIQEHGEPYAAFVDLVGTEDASLDTFEDCYRGTYPTLTAFVDQFVDDMGWQQEIEKFGQRTGLGPYLSIDYSDLEMALRTEWDVIDGEAGVHIFTR</sequence>
<feature type="region of interest" description="Disordered" evidence="1">
    <location>
        <begin position="1"/>
        <end position="24"/>
    </location>
</feature>
<dbReference type="Proteomes" id="UP000703038">
    <property type="component" value="Unassembled WGS sequence"/>
</dbReference>
<evidence type="ECO:0000313" key="2">
    <source>
        <dbReference type="EMBL" id="MBM7416828.1"/>
    </source>
</evidence>
<dbReference type="Gene3D" id="3.10.20.480">
    <property type="entry name" value="Antirestriction protein ArdA, domain 1"/>
    <property type="match status" value="1"/>
</dbReference>
<dbReference type="RefSeq" id="WP_204869546.1">
    <property type="nucleotide sequence ID" value="NZ_JAFBBK010000001.1"/>
</dbReference>
<evidence type="ECO:0000313" key="3">
    <source>
        <dbReference type="Proteomes" id="UP000703038"/>
    </source>
</evidence>
<accession>A0ABS2KY25</accession>
<organism evidence="2 3">
    <name type="scientific">Rhodococcoides corynebacterioides</name>
    <dbReference type="NCBI Taxonomy" id="53972"/>
    <lineage>
        <taxon>Bacteria</taxon>
        <taxon>Bacillati</taxon>
        <taxon>Actinomycetota</taxon>
        <taxon>Actinomycetes</taxon>
        <taxon>Mycobacteriales</taxon>
        <taxon>Nocardiaceae</taxon>
        <taxon>Rhodococcoides</taxon>
    </lineage>
</organism>
<dbReference type="InterPro" id="IPR009899">
    <property type="entry name" value="ArdA"/>
</dbReference>
<dbReference type="InterPro" id="IPR041895">
    <property type="entry name" value="ArdA_dom1"/>
</dbReference>
<feature type="compositionally biased region" description="Basic and acidic residues" evidence="1">
    <location>
        <begin position="13"/>
        <end position="22"/>
    </location>
</feature>
<feature type="compositionally biased region" description="Polar residues" evidence="1">
    <location>
        <begin position="1"/>
        <end position="12"/>
    </location>
</feature>
<reference evidence="2 3" key="1">
    <citation type="submission" date="2021-01" db="EMBL/GenBank/DDBJ databases">
        <title>Genomics of switchgrass bacterial isolates.</title>
        <authorList>
            <person name="Shade A."/>
        </authorList>
    </citation>
    <scope>NUCLEOTIDE SEQUENCE [LARGE SCALE GENOMIC DNA]</scope>
    <source>
        <strain evidence="2 3">PvP111</strain>
    </source>
</reference>
<protein>
    <submittedName>
        <fullName evidence="2">Antirestriction protein</fullName>
    </submittedName>
</protein>
<evidence type="ECO:0000256" key="1">
    <source>
        <dbReference type="SAM" id="MobiDB-lite"/>
    </source>
</evidence>
<dbReference type="Pfam" id="PF07275">
    <property type="entry name" value="ArdA"/>
    <property type="match status" value="1"/>
</dbReference>
<gene>
    <name evidence="2" type="ORF">JOE42_003561</name>
</gene>
<dbReference type="EMBL" id="JAFBBK010000001">
    <property type="protein sequence ID" value="MBM7416828.1"/>
    <property type="molecule type" value="Genomic_DNA"/>
</dbReference>
<keyword evidence="3" id="KW-1185">Reference proteome</keyword>
<comment type="caution">
    <text evidence="2">The sequence shown here is derived from an EMBL/GenBank/DDBJ whole genome shotgun (WGS) entry which is preliminary data.</text>
</comment>
<proteinExistence type="predicted"/>
<name>A0ABS2KY25_9NOCA</name>